<reference evidence="5" key="2">
    <citation type="submission" date="2016-05" db="EMBL/GenBank/DDBJ databases">
        <title>Comparative analysis highlights variable genome content of wheat rusts and divergence of the mating loci.</title>
        <authorList>
            <person name="Cuomo C.A."/>
            <person name="Bakkeren G."/>
            <person name="Szabo L."/>
            <person name="Khalil H."/>
            <person name="Joly D."/>
            <person name="Goldberg J."/>
            <person name="Young S."/>
            <person name="Zeng Q."/>
            <person name="Fellers J."/>
        </authorList>
    </citation>
    <scope>NUCLEOTIDE SEQUENCE [LARGE SCALE GENOMIC DNA]</scope>
    <source>
        <strain evidence="5">1-1 BBBD Race 1</strain>
    </source>
</reference>
<reference evidence="5" key="1">
    <citation type="submission" date="2009-11" db="EMBL/GenBank/DDBJ databases">
        <authorList>
            <consortium name="The Broad Institute Genome Sequencing Platform"/>
            <person name="Ward D."/>
            <person name="Feldgarden M."/>
            <person name="Earl A."/>
            <person name="Young S.K."/>
            <person name="Zeng Q."/>
            <person name="Koehrsen M."/>
            <person name="Alvarado L."/>
            <person name="Berlin A."/>
            <person name="Bochicchio J."/>
            <person name="Borenstein D."/>
            <person name="Chapman S.B."/>
            <person name="Chen Z."/>
            <person name="Engels R."/>
            <person name="Freedman E."/>
            <person name="Gellesch M."/>
            <person name="Goldberg J."/>
            <person name="Griggs A."/>
            <person name="Gujja S."/>
            <person name="Heilman E."/>
            <person name="Heiman D."/>
            <person name="Hepburn T."/>
            <person name="Howarth C."/>
            <person name="Jen D."/>
            <person name="Larson L."/>
            <person name="Lewis B."/>
            <person name="Mehta T."/>
            <person name="Park D."/>
            <person name="Pearson M."/>
            <person name="Roberts A."/>
            <person name="Saif S."/>
            <person name="Shea T."/>
            <person name="Shenoy N."/>
            <person name="Sisk P."/>
            <person name="Stolte C."/>
            <person name="Sykes S."/>
            <person name="Thomson T."/>
            <person name="Walk T."/>
            <person name="White J."/>
            <person name="Yandava C."/>
            <person name="Izard J."/>
            <person name="Baranova O.V."/>
            <person name="Blanton J.M."/>
            <person name="Tanner A.C."/>
            <person name="Dewhirst F.E."/>
            <person name="Haas B."/>
            <person name="Nusbaum C."/>
            <person name="Birren B."/>
        </authorList>
    </citation>
    <scope>NUCLEOTIDE SEQUENCE [LARGE SCALE GENOMIC DNA]</scope>
    <source>
        <strain evidence="5">1-1 BBBD Race 1</strain>
    </source>
</reference>
<dbReference type="Pfam" id="PF00891">
    <property type="entry name" value="Methyltransf_2"/>
    <property type="match status" value="1"/>
</dbReference>
<reference evidence="6 7" key="3">
    <citation type="journal article" date="2017" name="G3 (Bethesda)">
        <title>Comparative analysis highlights variable genome content of wheat rusts and divergence of the mating loci.</title>
        <authorList>
            <person name="Cuomo C.A."/>
            <person name="Bakkeren G."/>
            <person name="Khalil H.B."/>
            <person name="Panwar V."/>
            <person name="Joly D."/>
            <person name="Linning R."/>
            <person name="Sakthikumar S."/>
            <person name="Song X."/>
            <person name="Adiconis X."/>
            <person name="Fan L."/>
            <person name="Goldberg J.M."/>
            <person name="Levin J.Z."/>
            <person name="Young S."/>
            <person name="Zeng Q."/>
            <person name="Anikster Y."/>
            <person name="Bruce M."/>
            <person name="Wang M."/>
            <person name="Yin C."/>
            <person name="McCallum B."/>
            <person name="Szabo L.J."/>
            <person name="Hulbert S."/>
            <person name="Chen X."/>
            <person name="Fellers J.P."/>
        </authorList>
    </citation>
    <scope>NUCLEOTIDE SEQUENCE</scope>
    <source>
        <strain evidence="7">Isolate 1-1 / race 1 (BBBD)</strain>
        <strain evidence="6">isolate 1-1 / race 1 (BBBD)</strain>
    </source>
</reference>
<dbReference type="VEuPathDB" id="FungiDB:PTTG_02436"/>
<dbReference type="OrthoDB" id="2410195at2759"/>
<dbReference type="PANTHER" id="PTHR43712">
    <property type="entry name" value="PUTATIVE (AFU_ORTHOLOGUE AFUA_4G14580)-RELATED"/>
    <property type="match status" value="1"/>
</dbReference>
<dbReference type="InterPro" id="IPR029063">
    <property type="entry name" value="SAM-dependent_MTases_sf"/>
</dbReference>
<accession>A0A180H1W9</accession>
<dbReference type="InterPro" id="IPR036390">
    <property type="entry name" value="WH_DNA-bd_sf"/>
</dbReference>
<dbReference type="Gene3D" id="3.40.50.150">
    <property type="entry name" value="Vaccinia Virus protein VP39"/>
    <property type="match status" value="2"/>
</dbReference>
<dbReference type="PANTHER" id="PTHR43712:SF2">
    <property type="entry name" value="O-METHYLTRANSFERASE CICE"/>
    <property type="match status" value="1"/>
</dbReference>
<evidence type="ECO:0000259" key="4">
    <source>
        <dbReference type="Pfam" id="PF00891"/>
    </source>
</evidence>
<dbReference type="InterPro" id="IPR016461">
    <property type="entry name" value="COMT-like"/>
</dbReference>
<evidence type="ECO:0000313" key="5">
    <source>
        <dbReference type="EMBL" id="OAV99020.1"/>
    </source>
</evidence>
<sequence length="453" mass="50367">MSTSAAQQLVELISQAVKDIEIDTATQLPGATTSNINSPIVAPEDKLEATPKRRDAIRTLQASTHQLLATLMPAGSRLISIYSSYFEKVAIDIVVTGRIADLIHTADPDLSDGGVHVEVISEKAGMDPQKLTHVLRFLALRNIFCEVTKNHWINTRCSVPLRTDSQNSICNLLMHFKEVALPALLEFPRVMLDTENGGALSWDHSDSAFQKHFKPGCDPFEFMASTDGGYRAERFGKAMVEVTKALGNGEAEYKSYDWKKLGPQGTLIDVGGGIGAAAYDISTYLPEWKIVVQDRAEVAKDERQVSFPLLPFTYPAPNTERSSIFLEMKNYQKIASTANIEFEEADFLKGQPEHRLRKAAKPTTRLMICETTLEPPLLDRNSPILLNGGMATHLSHNFNITMLIMMNAEERSTETFSEIFDQSGWKLQSVSPLATVLLDRCIFEAVPNTFWKD</sequence>
<dbReference type="GO" id="GO:0008171">
    <property type="term" value="F:O-methyltransferase activity"/>
    <property type="evidence" value="ECO:0007669"/>
    <property type="project" value="InterPro"/>
</dbReference>
<dbReference type="SUPFAM" id="SSF53335">
    <property type="entry name" value="S-adenosyl-L-methionine-dependent methyltransferases"/>
    <property type="match status" value="1"/>
</dbReference>
<name>A0A180H1W9_PUCT1</name>
<dbReference type="SUPFAM" id="SSF46785">
    <property type="entry name" value="Winged helix' DNA-binding domain"/>
    <property type="match status" value="1"/>
</dbReference>
<feature type="domain" description="O-methyltransferase C-terminal" evidence="4">
    <location>
        <begin position="233"/>
        <end position="304"/>
    </location>
</feature>
<evidence type="ECO:0000256" key="2">
    <source>
        <dbReference type="ARBA" id="ARBA00022679"/>
    </source>
</evidence>
<keyword evidence="3" id="KW-0949">S-adenosyl-L-methionine</keyword>
<dbReference type="Gene3D" id="1.10.10.10">
    <property type="entry name" value="Winged helix-like DNA-binding domain superfamily/Winged helix DNA-binding domain"/>
    <property type="match status" value="1"/>
</dbReference>
<dbReference type="Proteomes" id="UP000005240">
    <property type="component" value="Unassembled WGS sequence"/>
</dbReference>
<dbReference type="EMBL" id="ADAS02000004">
    <property type="protein sequence ID" value="OAV99020.1"/>
    <property type="molecule type" value="Genomic_DNA"/>
</dbReference>
<keyword evidence="2" id="KW-0808">Transferase</keyword>
<proteinExistence type="predicted"/>
<dbReference type="InterPro" id="IPR036388">
    <property type="entry name" value="WH-like_DNA-bd_sf"/>
</dbReference>
<dbReference type="PROSITE" id="PS51683">
    <property type="entry name" value="SAM_OMT_II"/>
    <property type="match status" value="1"/>
</dbReference>
<reference evidence="6" key="4">
    <citation type="submission" date="2025-05" db="UniProtKB">
        <authorList>
            <consortium name="EnsemblFungi"/>
        </authorList>
    </citation>
    <scope>IDENTIFICATION</scope>
    <source>
        <strain evidence="6">isolate 1-1 / race 1 (BBBD)</strain>
    </source>
</reference>
<keyword evidence="7" id="KW-1185">Reference proteome</keyword>
<keyword evidence="1" id="KW-0489">Methyltransferase</keyword>
<organism evidence="5">
    <name type="scientific">Puccinia triticina (isolate 1-1 / race 1 (BBBD))</name>
    <name type="common">Brown leaf rust fungus</name>
    <dbReference type="NCBI Taxonomy" id="630390"/>
    <lineage>
        <taxon>Eukaryota</taxon>
        <taxon>Fungi</taxon>
        <taxon>Dikarya</taxon>
        <taxon>Basidiomycota</taxon>
        <taxon>Pucciniomycotina</taxon>
        <taxon>Pucciniomycetes</taxon>
        <taxon>Pucciniales</taxon>
        <taxon>Pucciniaceae</taxon>
        <taxon>Puccinia</taxon>
    </lineage>
</organism>
<evidence type="ECO:0000313" key="7">
    <source>
        <dbReference type="Proteomes" id="UP000005240"/>
    </source>
</evidence>
<evidence type="ECO:0000256" key="3">
    <source>
        <dbReference type="ARBA" id="ARBA00022691"/>
    </source>
</evidence>
<evidence type="ECO:0000256" key="1">
    <source>
        <dbReference type="ARBA" id="ARBA00022603"/>
    </source>
</evidence>
<dbReference type="GO" id="GO:0032259">
    <property type="term" value="P:methylation"/>
    <property type="evidence" value="ECO:0007669"/>
    <property type="project" value="UniProtKB-KW"/>
</dbReference>
<gene>
    <name evidence="5" type="ORF">PTTG_02436</name>
</gene>
<protein>
    <submittedName>
        <fullName evidence="6">Methyltransf_2 domain-containing protein</fullName>
    </submittedName>
</protein>
<dbReference type="InterPro" id="IPR001077">
    <property type="entry name" value="COMT_C"/>
</dbReference>
<dbReference type="EnsemblFungi" id="PTTG_02436-t43_1">
    <property type="protein sequence ID" value="PTTG_02436-t43_1-p1"/>
    <property type="gene ID" value="PTTG_02436"/>
</dbReference>
<dbReference type="AlphaFoldDB" id="A0A180H1W9"/>
<evidence type="ECO:0000313" key="6">
    <source>
        <dbReference type="EnsemblFungi" id="PTTG_02436-t43_1-p1"/>
    </source>
</evidence>